<proteinExistence type="inferred from homology"/>
<evidence type="ECO:0000256" key="2">
    <source>
        <dbReference type="SAM" id="MobiDB-lite"/>
    </source>
</evidence>
<dbReference type="GO" id="GO:0003678">
    <property type="term" value="F:DNA helicase activity"/>
    <property type="evidence" value="ECO:0007669"/>
    <property type="project" value="InterPro"/>
</dbReference>
<comment type="similarity">
    <text evidence="1">Belongs to the phD/YefM antitoxin family.</text>
</comment>
<dbReference type="EMBL" id="PGGW01000033">
    <property type="protein sequence ID" value="PJE98137.1"/>
    <property type="molecule type" value="Genomic_DNA"/>
</dbReference>
<dbReference type="SUPFAM" id="SSF143120">
    <property type="entry name" value="YefM-like"/>
    <property type="match status" value="1"/>
</dbReference>
<dbReference type="InterPro" id="IPR007694">
    <property type="entry name" value="DNA_helicase_DnaB-like_C"/>
</dbReference>
<feature type="compositionally biased region" description="Low complexity" evidence="2">
    <location>
        <begin position="383"/>
        <end position="411"/>
    </location>
</feature>
<evidence type="ECO:0000313" key="4">
    <source>
        <dbReference type="EMBL" id="PJE98137.1"/>
    </source>
</evidence>
<dbReference type="NCBIfam" id="TIGR01552">
    <property type="entry name" value="phd_fam"/>
    <property type="match status" value="1"/>
</dbReference>
<gene>
    <name evidence="4" type="ORF">CUT44_08765</name>
</gene>
<dbReference type="PANTHER" id="PTHR30153">
    <property type="entry name" value="REPLICATIVE DNA HELICASE DNAB"/>
    <property type="match status" value="1"/>
</dbReference>
<evidence type="ECO:0000259" key="3">
    <source>
        <dbReference type="Pfam" id="PF03796"/>
    </source>
</evidence>
<dbReference type="Gene3D" id="3.40.50.300">
    <property type="entry name" value="P-loop containing nucleotide triphosphate hydrolases"/>
    <property type="match status" value="1"/>
</dbReference>
<organism evidence="4 5">
    <name type="scientific">Streptomyces carminius</name>
    <dbReference type="NCBI Taxonomy" id="2665496"/>
    <lineage>
        <taxon>Bacteria</taxon>
        <taxon>Bacillati</taxon>
        <taxon>Actinomycetota</taxon>
        <taxon>Actinomycetes</taxon>
        <taxon>Kitasatosporales</taxon>
        <taxon>Streptomycetaceae</taxon>
        <taxon>Streptomyces</taxon>
    </lineage>
</organism>
<feature type="compositionally biased region" description="Low complexity" evidence="2">
    <location>
        <begin position="491"/>
        <end position="507"/>
    </location>
</feature>
<dbReference type="Proteomes" id="UP000230407">
    <property type="component" value="Unassembled WGS sequence"/>
</dbReference>
<protein>
    <recommendedName>
        <fullName evidence="3">SF4 helicase domain-containing protein</fullName>
    </recommendedName>
</protein>
<feature type="compositionally biased region" description="Low complexity" evidence="2">
    <location>
        <begin position="537"/>
        <end position="548"/>
    </location>
</feature>
<keyword evidence="5" id="KW-1185">Reference proteome</keyword>
<evidence type="ECO:0000313" key="5">
    <source>
        <dbReference type="Proteomes" id="UP000230407"/>
    </source>
</evidence>
<accession>A0A2M8M1R4</accession>
<sequence>MGMSAGRASDTRNRWPLVGVHQARGELASLVAAAGQGQGTRIGKDEPGRCAVLAPLSWLGEDHRRLVPALAQIPVTAARAKLGELVTAAACGAPQVLTRRGAPVAVLMADVPAPAVAGPAGGQPTRAGTSARRRLAALGETLGELAPRAEALSFGLPPLDEAARVLAAGCLAVVAAAPGAGGSLLAVAAARATALGQGRPVLYAASGPARQDVAARVVAAETQVDYQRLRAGTLPPAQQVAVQEVTARLVRAPLHIDDGSDLSAEAIAETAPDVEDLALVVVDRLHHQPVAHLPLSGQALPGAARTLAALARRLQVPVLAVVDTDDPATVAALDADVTMVVTRDGDRAQATVGERDLGPLVSVRLGADFARARFTAPSKDAPAEPAAPSPVSSAPAHPAPAAEPSTAAPTAPATPPGTPTAPASGATAAAVGEPPAVAVARGPVAPCADCGAPTPYRIGGRPAHMRGFCRTTAETAPGAVPVPVPAPPAAPDFAAAPEDRTAPATAPAERERERPGAWPAGTGRPAPGSQPPPALPAVPGARAAEATGPHPQGEEDIGQEDSSEDAFAWGPFAVLDGHGTAHLADGATMPCPAATIRELAQWVADRPLGSRRLKPHGRDGDPLVVLMPEAAERLGLPAREDPAFRALPADHPVLADLAAHGWEVPQRGGRPWFSAWVRVFQRVERGRRSVQLAVLPWGALSPSLGWPLPVDKDTKRPLSTTAEVVAFLNAYSRRVMTPVSSSAATGQELMVALRPPTRAWREPGAQKTGSAWVPGALHVPVEPAPCEVNREHPLAKGRDHTDPAQTLMEEALQWWRMPTDAERAWPHVVAFDVNCAFGAAANKLTVGTGGCYHLPRARFDAKLPGSWLCDLSGIETDPRLPSPFTPDGRPPAGPAWYATPTLAYAVERGFAPPPMEAWVRPNDRQAAALGIAPADLSAPLDAQGRPKTPPVPPFGNGPYLTDWYEHLRDAYLDTYARLGITPGLEPQEFLAAMARLGDAKFRAQHAVELRVLQAIKATFKGAIGKLRERPHDLGRRGDPHAPWPALQRPTWRPDIRAAVIARSRTNLHRKITATAAATGAYPLAVYVDCVLYASPTPDIQWLTGHKGGFRLGPNPGLVKPEPSHPMDWYLDLTARKANPGRYIKGDGTDAAATEGE</sequence>
<feature type="domain" description="SF4 helicase" evidence="3">
    <location>
        <begin position="153"/>
        <end position="321"/>
    </location>
</feature>
<dbReference type="AlphaFoldDB" id="A0A2M8M1R4"/>
<feature type="region of interest" description="Disordered" evidence="2">
    <location>
        <begin position="377"/>
        <end position="428"/>
    </location>
</feature>
<dbReference type="InterPro" id="IPR036165">
    <property type="entry name" value="YefM-like_sf"/>
</dbReference>
<dbReference type="GO" id="GO:0005524">
    <property type="term" value="F:ATP binding"/>
    <property type="evidence" value="ECO:0007669"/>
    <property type="project" value="InterPro"/>
</dbReference>
<dbReference type="PANTHER" id="PTHR30153:SF2">
    <property type="entry name" value="REPLICATIVE DNA HELICASE"/>
    <property type="match status" value="1"/>
</dbReference>
<comment type="caution">
    <text evidence="4">The sequence shown here is derived from an EMBL/GenBank/DDBJ whole genome shotgun (WGS) entry which is preliminary data.</text>
</comment>
<dbReference type="SUPFAM" id="SSF52540">
    <property type="entry name" value="P-loop containing nucleoside triphosphate hydrolases"/>
    <property type="match status" value="1"/>
</dbReference>
<dbReference type="InterPro" id="IPR027417">
    <property type="entry name" value="P-loop_NTPase"/>
</dbReference>
<dbReference type="GO" id="GO:0006260">
    <property type="term" value="P:DNA replication"/>
    <property type="evidence" value="ECO:0007669"/>
    <property type="project" value="InterPro"/>
</dbReference>
<evidence type="ECO:0000256" key="1">
    <source>
        <dbReference type="ARBA" id="ARBA00009981"/>
    </source>
</evidence>
<dbReference type="Gene3D" id="3.40.1620.10">
    <property type="entry name" value="YefM-like domain"/>
    <property type="match status" value="1"/>
</dbReference>
<dbReference type="Pfam" id="PF03796">
    <property type="entry name" value="DnaB_C"/>
    <property type="match status" value="1"/>
</dbReference>
<dbReference type="GO" id="GO:0005829">
    <property type="term" value="C:cytosol"/>
    <property type="evidence" value="ECO:0007669"/>
    <property type="project" value="TreeGrafter"/>
</dbReference>
<feature type="region of interest" description="Disordered" evidence="2">
    <location>
        <begin position="486"/>
        <end position="562"/>
    </location>
</feature>
<name>A0A2M8M1R4_9ACTN</name>
<reference evidence="4 5" key="1">
    <citation type="submission" date="2017-11" db="EMBL/GenBank/DDBJ databases">
        <title>Streptomyces carmine sp. nov., a novel actinomycete isolated from Sophora alopecuroides in Xinjiang, China.</title>
        <authorList>
            <person name="Wang Y."/>
            <person name="Luo X."/>
            <person name="Wan C."/>
            <person name="Zhang L."/>
        </authorList>
    </citation>
    <scope>NUCLEOTIDE SEQUENCE [LARGE SCALE GENOMIC DNA]</scope>
    <source>
        <strain evidence="4 5">TRM SA0054</strain>
    </source>
</reference>